<proteinExistence type="predicted"/>
<gene>
    <name evidence="2" type="ORF">Leucomu_03370</name>
</gene>
<dbReference type="Pfam" id="PF00903">
    <property type="entry name" value="Glyoxalase"/>
    <property type="match status" value="1"/>
</dbReference>
<dbReference type="Proteomes" id="UP000285768">
    <property type="component" value="Chromosome"/>
</dbReference>
<dbReference type="SUPFAM" id="SSF54593">
    <property type="entry name" value="Glyoxalase/Bleomycin resistance protein/Dihydroxybiphenyl dioxygenase"/>
    <property type="match status" value="1"/>
</dbReference>
<name>A0ABX5QDE6_9MICO</name>
<evidence type="ECO:0000313" key="2">
    <source>
        <dbReference type="EMBL" id="QAB17084.1"/>
    </source>
</evidence>
<dbReference type="InterPro" id="IPR004360">
    <property type="entry name" value="Glyas_Fos-R_dOase_dom"/>
</dbReference>
<dbReference type="InterPro" id="IPR028973">
    <property type="entry name" value="PhnB-like"/>
</dbReference>
<evidence type="ECO:0000259" key="1">
    <source>
        <dbReference type="Pfam" id="PF00903"/>
    </source>
</evidence>
<accession>A0ABX5QDE6</accession>
<organism evidence="2 3">
    <name type="scientific">Leucobacter muris</name>
    <dbReference type="NCBI Taxonomy" id="1935379"/>
    <lineage>
        <taxon>Bacteria</taxon>
        <taxon>Bacillati</taxon>
        <taxon>Actinomycetota</taxon>
        <taxon>Actinomycetes</taxon>
        <taxon>Micrococcales</taxon>
        <taxon>Microbacteriaceae</taxon>
        <taxon>Leucobacter</taxon>
    </lineage>
</organism>
<evidence type="ECO:0000313" key="3">
    <source>
        <dbReference type="Proteomes" id="UP000285768"/>
    </source>
</evidence>
<dbReference type="Gene3D" id="3.10.180.10">
    <property type="entry name" value="2,3-Dihydroxybiphenyl 1,2-Dioxygenase, domain 1"/>
    <property type="match status" value="1"/>
</dbReference>
<dbReference type="PANTHER" id="PTHR33990">
    <property type="entry name" value="PROTEIN YJDN-RELATED"/>
    <property type="match status" value="1"/>
</dbReference>
<feature type="domain" description="Glyoxalase/fosfomycin resistance/dioxygenase" evidence="1">
    <location>
        <begin position="16"/>
        <end position="138"/>
    </location>
</feature>
<sequence>MPHSLATYIALPGTTGEAMEHWHEVFGGELEILRYGDMPPMEGMPFTPDPRAVAHSTLVLPRGAGVIAGGDSMDDGTDYPVRGTAYSLLYTTDTPDEAQGLIQKLIDGGGATGMPFEQAPWGDWYGQVFDRFGVMWAFSCERA</sequence>
<dbReference type="InterPro" id="IPR029068">
    <property type="entry name" value="Glyas_Bleomycin-R_OHBP_Dase"/>
</dbReference>
<reference evidence="2 3" key="1">
    <citation type="submission" date="2019-01" db="EMBL/GenBank/DDBJ databases">
        <title>Leucobacter muris sp. nov. isolated from the nose of a laboratory mouse.</title>
        <authorList>
            <person name="Benga L."/>
            <person name="Sproeer C."/>
            <person name="Schumann P."/>
            <person name="Verbarg S."/>
            <person name="Bunk B."/>
            <person name="Engelhardt E."/>
            <person name="Benten P.M."/>
            <person name="Sager M."/>
        </authorList>
    </citation>
    <scope>NUCLEOTIDE SEQUENCE [LARGE SCALE GENOMIC DNA]</scope>
    <source>
        <strain evidence="2 3">DSM 101948</strain>
    </source>
</reference>
<dbReference type="EMBL" id="CP035037">
    <property type="protein sequence ID" value="QAB17084.1"/>
    <property type="molecule type" value="Genomic_DNA"/>
</dbReference>
<dbReference type="RefSeq" id="WP_017882988.1">
    <property type="nucleotide sequence ID" value="NZ_CP035037.1"/>
</dbReference>
<dbReference type="PANTHER" id="PTHR33990:SF1">
    <property type="entry name" value="PROTEIN YJDN"/>
    <property type="match status" value="1"/>
</dbReference>
<protein>
    <submittedName>
        <fullName evidence="2">VOC family protein</fullName>
    </submittedName>
</protein>
<dbReference type="CDD" id="cd06588">
    <property type="entry name" value="PhnB_like"/>
    <property type="match status" value="1"/>
</dbReference>
<keyword evidence="3" id="KW-1185">Reference proteome</keyword>